<protein>
    <submittedName>
        <fullName evidence="1">Uncharacterized protein</fullName>
    </submittedName>
</protein>
<dbReference type="EMBL" id="CM035421">
    <property type="protein sequence ID" value="KAH7387852.1"/>
    <property type="molecule type" value="Genomic_DNA"/>
</dbReference>
<gene>
    <name evidence="1" type="ORF">KP509_16G045200</name>
</gene>
<accession>A0A8T2SZX0</accession>
<evidence type="ECO:0000313" key="2">
    <source>
        <dbReference type="Proteomes" id="UP000825935"/>
    </source>
</evidence>
<dbReference type="Proteomes" id="UP000825935">
    <property type="component" value="Chromosome 16"/>
</dbReference>
<dbReference type="PANTHER" id="PTHR33052">
    <property type="entry name" value="DUF4228 DOMAIN PROTEIN-RELATED"/>
    <property type="match status" value="1"/>
</dbReference>
<dbReference type="OrthoDB" id="1922322at2759"/>
<dbReference type="AlphaFoldDB" id="A0A8T2SZX0"/>
<organism evidence="1 2">
    <name type="scientific">Ceratopteris richardii</name>
    <name type="common">Triangle waterfern</name>
    <dbReference type="NCBI Taxonomy" id="49495"/>
    <lineage>
        <taxon>Eukaryota</taxon>
        <taxon>Viridiplantae</taxon>
        <taxon>Streptophyta</taxon>
        <taxon>Embryophyta</taxon>
        <taxon>Tracheophyta</taxon>
        <taxon>Polypodiopsida</taxon>
        <taxon>Polypodiidae</taxon>
        <taxon>Polypodiales</taxon>
        <taxon>Pteridineae</taxon>
        <taxon>Pteridaceae</taxon>
        <taxon>Parkerioideae</taxon>
        <taxon>Ceratopteris</taxon>
    </lineage>
</organism>
<comment type="caution">
    <text evidence="1">The sequence shown here is derived from an EMBL/GenBank/DDBJ whole genome shotgun (WGS) entry which is preliminary data.</text>
</comment>
<dbReference type="Pfam" id="PF14009">
    <property type="entry name" value="PADRE"/>
    <property type="match status" value="1"/>
</dbReference>
<dbReference type="InterPro" id="IPR025322">
    <property type="entry name" value="PADRE_dom"/>
</dbReference>
<reference evidence="1" key="1">
    <citation type="submission" date="2021-08" db="EMBL/GenBank/DDBJ databases">
        <title>WGS assembly of Ceratopteris richardii.</title>
        <authorList>
            <person name="Marchant D.B."/>
            <person name="Chen G."/>
            <person name="Jenkins J."/>
            <person name="Shu S."/>
            <person name="Leebens-Mack J."/>
            <person name="Grimwood J."/>
            <person name="Schmutz J."/>
            <person name="Soltis P."/>
            <person name="Soltis D."/>
            <person name="Chen Z.-H."/>
        </authorList>
    </citation>
    <scope>NUCLEOTIDE SEQUENCE</scope>
    <source>
        <strain evidence="1">Whitten #5841</strain>
        <tissue evidence="1">Leaf</tissue>
    </source>
</reference>
<evidence type="ECO:0000313" key="1">
    <source>
        <dbReference type="EMBL" id="KAH7387852.1"/>
    </source>
</evidence>
<keyword evidence="2" id="KW-1185">Reference proteome</keyword>
<name>A0A8T2SZX0_CERRI</name>
<sequence length="231" mass="25765">MGNDMSCMSAMGAAVASSTICSGSGRPLITLIRLFHGIWAPYLLMEPVNVGELMLQLPGHFIAELGETSMTQKGHCVVPSRRISALPGDRNLSAHRIYFLLPMHRLNSRLSSAELRGILAASRVASLYISAPSSPTVEPLSSQQLEKAIMSAVAKERELRVRLLHTNMSNRCRYTKPEDKLNVYEQRESEVRTLSSEDDQQSQFSLQRRRSLSRHRSTWAPSLNTITELTV</sequence>
<proteinExistence type="predicted"/>